<proteinExistence type="predicted"/>
<evidence type="ECO:0000256" key="3">
    <source>
        <dbReference type="SAM" id="MobiDB-lite"/>
    </source>
</evidence>
<name>A0AAD5LVC8_PYTIN</name>
<reference evidence="4" key="1">
    <citation type="submission" date="2021-12" db="EMBL/GenBank/DDBJ databases">
        <title>Prjna785345.</title>
        <authorList>
            <person name="Rujirawat T."/>
            <person name="Krajaejun T."/>
        </authorList>
    </citation>
    <scope>NUCLEOTIDE SEQUENCE</scope>
    <source>
        <strain evidence="4">Pi057C3</strain>
    </source>
</reference>
<feature type="compositionally biased region" description="Polar residues" evidence="3">
    <location>
        <begin position="267"/>
        <end position="285"/>
    </location>
</feature>
<evidence type="ECO:0000313" key="4">
    <source>
        <dbReference type="EMBL" id="KAJ0393392.1"/>
    </source>
</evidence>
<feature type="region of interest" description="Disordered" evidence="3">
    <location>
        <begin position="265"/>
        <end position="376"/>
    </location>
</feature>
<feature type="compositionally biased region" description="Low complexity" evidence="3">
    <location>
        <begin position="641"/>
        <end position="650"/>
    </location>
</feature>
<organism evidence="4 5">
    <name type="scientific">Pythium insidiosum</name>
    <name type="common">Pythiosis disease agent</name>
    <dbReference type="NCBI Taxonomy" id="114742"/>
    <lineage>
        <taxon>Eukaryota</taxon>
        <taxon>Sar</taxon>
        <taxon>Stramenopiles</taxon>
        <taxon>Oomycota</taxon>
        <taxon>Peronosporomycetes</taxon>
        <taxon>Pythiales</taxon>
        <taxon>Pythiaceae</taxon>
        <taxon>Pythium</taxon>
    </lineage>
</organism>
<dbReference type="EMBL" id="JAKCXM010000499">
    <property type="protein sequence ID" value="KAJ0393392.1"/>
    <property type="molecule type" value="Genomic_DNA"/>
</dbReference>
<dbReference type="SMART" id="SM00028">
    <property type="entry name" value="TPR"/>
    <property type="match status" value="5"/>
</dbReference>
<protein>
    <submittedName>
        <fullName evidence="4">Uncharacterized protein</fullName>
    </submittedName>
</protein>
<keyword evidence="2" id="KW-0802">TPR repeat</keyword>
<evidence type="ECO:0000313" key="5">
    <source>
        <dbReference type="Proteomes" id="UP001209570"/>
    </source>
</evidence>
<dbReference type="Proteomes" id="UP001209570">
    <property type="component" value="Unassembled WGS sequence"/>
</dbReference>
<feature type="compositionally biased region" description="Low complexity" evidence="3">
    <location>
        <begin position="359"/>
        <end position="374"/>
    </location>
</feature>
<gene>
    <name evidence="4" type="ORF">P43SY_005406</name>
</gene>
<feature type="compositionally biased region" description="Acidic residues" evidence="3">
    <location>
        <begin position="522"/>
        <end position="540"/>
    </location>
</feature>
<dbReference type="InterPro" id="IPR011990">
    <property type="entry name" value="TPR-like_helical_dom_sf"/>
</dbReference>
<dbReference type="InterPro" id="IPR019734">
    <property type="entry name" value="TPR_rpt"/>
</dbReference>
<dbReference type="PANTHER" id="PTHR45641">
    <property type="entry name" value="TETRATRICOPEPTIDE REPEAT PROTEIN (AFU_ORTHOLOGUE AFUA_6G03870)"/>
    <property type="match status" value="1"/>
</dbReference>
<dbReference type="SUPFAM" id="SSF48452">
    <property type="entry name" value="TPR-like"/>
    <property type="match status" value="1"/>
</dbReference>
<dbReference type="Pfam" id="PF13374">
    <property type="entry name" value="TPR_10"/>
    <property type="match status" value="1"/>
</dbReference>
<keyword evidence="1" id="KW-0677">Repeat</keyword>
<feature type="region of interest" description="Disordered" evidence="3">
    <location>
        <begin position="620"/>
        <end position="755"/>
    </location>
</feature>
<dbReference type="AlphaFoldDB" id="A0AAD5LVC8"/>
<comment type="caution">
    <text evidence="4">The sequence shown here is derived from an EMBL/GenBank/DDBJ whole genome shotgun (WGS) entry which is preliminary data.</text>
</comment>
<evidence type="ECO:0000256" key="1">
    <source>
        <dbReference type="ARBA" id="ARBA00022737"/>
    </source>
</evidence>
<sequence>MFASAANRACGAGLQGNYLKAFDCMERALVLRRHFFGAESVEVRHACKALAEMCNLLSMSFLQQDNYSVTLDLLKKAEVLSQHHPAERATTLNNLACYYRRLGKLHTAMTCLKKALDIEKRLQQVRNTADTHLNMCAVLSQLGRHAQALEHAQAALLTLQEAFFAPNNAGEQPQDPRQQLDRVSVMCIAYHNVGVEQEFLQDFDNSVLSYKKVQSLRHCVDAARALTLTEGVCEQGVGMAEQYLGVDHPITTTIRNSYLAAKRTISAKRTSARRQQQLKSPQRLLSSPRGGNGGSGVPSLRSPTPLRDRTGELLSPRSIIAETLARGKTLPPLETTPRRSASGLSPEDPFFSPRFRFDAAPSKAGGATAPATASPRVMERAKDLQLSIGTDAAAAMKEDEIEAEEPISAALDVPDDQVAIAVEGPVGNERSPMESPPTVEPSSTDIEIPEAKCTDSVAADTESESTAVRLEAQEDSSPADESDSREIEAPPALAQDSGVSIELSHWVDVESEPSSLGLVAAGDEEKEEEEAVAAADEEASEGSGEAHGATLTVEESPVTPEGLEPAPTCEAAAQVQDAHAFGLEGPEQPDAPAIDACALGPEQYDDQVNVDAGAEVHSGWQDEQPLSSGFHYHSEASTGVEEPTPAPAEWPADEADSTYAEAGWLGSHETPSSSDWYYGSEPAASSWIEEDPSHSSATAPATEWQGEAVAETWYDAGEQADSVPHTDHALDGADWGEPQWTQVPAAAESPTEALE</sequence>
<feature type="region of interest" description="Disordered" evidence="3">
    <location>
        <begin position="407"/>
        <end position="571"/>
    </location>
</feature>
<dbReference type="PANTHER" id="PTHR45641:SF19">
    <property type="entry name" value="NEPHROCYSTIN-3"/>
    <property type="match status" value="1"/>
</dbReference>
<keyword evidence="5" id="KW-1185">Reference proteome</keyword>
<evidence type="ECO:0000256" key="2">
    <source>
        <dbReference type="ARBA" id="ARBA00022803"/>
    </source>
</evidence>
<accession>A0AAD5LVC8</accession>
<dbReference type="Gene3D" id="1.25.40.10">
    <property type="entry name" value="Tetratricopeptide repeat domain"/>
    <property type="match status" value="1"/>
</dbReference>